<name>A0A1I7Z0L9_9BILA</name>
<keyword evidence="2" id="KW-0732">Signal</keyword>
<dbReference type="WBParaSite" id="L893_g21717.t1">
    <property type="protein sequence ID" value="L893_g21717.t1"/>
    <property type="gene ID" value="L893_g21717"/>
</dbReference>
<dbReference type="AlphaFoldDB" id="A0A1I7Z0L9"/>
<reference evidence="4" key="1">
    <citation type="submission" date="2016-11" db="UniProtKB">
        <authorList>
            <consortium name="WormBaseParasite"/>
        </authorList>
    </citation>
    <scope>IDENTIFICATION</scope>
</reference>
<sequence length="212" mass="23299">MIQLPTLFLFVVFELTQGCLRSPPGGGGGIHGTITPKTTTSTSTTTTMMIPRDPRKLPEIFVGNSVENNMIVFGEEEPLMKMPCEGGTRLVFSERSESDWKRITADRRYALRLLCPGKSACVCVSPDECYRPSVNGMEQAFVPFCKQETCAVYMSLSAGEDGWMEPAGRKGTAFSSLWEFYGEKGEYDKPLPGDYKTITSIGCGRCPVATKC</sequence>
<protein>
    <submittedName>
        <fullName evidence="4">Secreted protein</fullName>
    </submittedName>
</protein>
<proteinExistence type="predicted"/>
<keyword evidence="3" id="KW-1185">Reference proteome</keyword>
<feature type="signal peptide" evidence="2">
    <location>
        <begin position="1"/>
        <end position="21"/>
    </location>
</feature>
<dbReference type="Proteomes" id="UP000095287">
    <property type="component" value="Unplaced"/>
</dbReference>
<feature type="region of interest" description="Disordered" evidence="1">
    <location>
        <begin position="24"/>
        <end position="46"/>
    </location>
</feature>
<evidence type="ECO:0000256" key="1">
    <source>
        <dbReference type="SAM" id="MobiDB-lite"/>
    </source>
</evidence>
<feature type="compositionally biased region" description="Low complexity" evidence="1">
    <location>
        <begin position="32"/>
        <end position="46"/>
    </location>
</feature>
<organism evidence="3 4">
    <name type="scientific">Steinernema glaseri</name>
    <dbReference type="NCBI Taxonomy" id="37863"/>
    <lineage>
        <taxon>Eukaryota</taxon>
        <taxon>Metazoa</taxon>
        <taxon>Ecdysozoa</taxon>
        <taxon>Nematoda</taxon>
        <taxon>Chromadorea</taxon>
        <taxon>Rhabditida</taxon>
        <taxon>Tylenchina</taxon>
        <taxon>Panagrolaimomorpha</taxon>
        <taxon>Strongyloidoidea</taxon>
        <taxon>Steinernematidae</taxon>
        <taxon>Steinernema</taxon>
    </lineage>
</organism>
<evidence type="ECO:0000313" key="4">
    <source>
        <dbReference type="WBParaSite" id="L893_g21717.t1"/>
    </source>
</evidence>
<evidence type="ECO:0000313" key="3">
    <source>
        <dbReference type="Proteomes" id="UP000095287"/>
    </source>
</evidence>
<accession>A0A1I7Z0L9</accession>
<feature type="chain" id="PRO_5009312810" evidence="2">
    <location>
        <begin position="22"/>
        <end position="212"/>
    </location>
</feature>
<evidence type="ECO:0000256" key="2">
    <source>
        <dbReference type="SAM" id="SignalP"/>
    </source>
</evidence>